<gene>
    <name evidence="1" type="ORF">I7I53_04014</name>
</gene>
<accession>A0A8A1LPX6</accession>
<organism evidence="1 2">
    <name type="scientific">Ajellomyces capsulatus (strain H88)</name>
    <name type="common">Darling's disease fungus</name>
    <name type="synonym">Histoplasma capsulatum</name>
    <dbReference type="NCBI Taxonomy" id="544711"/>
    <lineage>
        <taxon>Eukaryota</taxon>
        <taxon>Fungi</taxon>
        <taxon>Dikarya</taxon>
        <taxon>Ascomycota</taxon>
        <taxon>Pezizomycotina</taxon>
        <taxon>Eurotiomycetes</taxon>
        <taxon>Eurotiomycetidae</taxon>
        <taxon>Onygenales</taxon>
        <taxon>Ajellomycetaceae</taxon>
        <taxon>Histoplasma</taxon>
    </lineage>
</organism>
<evidence type="ECO:0000313" key="2">
    <source>
        <dbReference type="Proteomes" id="UP000663419"/>
    </source>
</evidence>
<protein>
    <submittedName>
        <fullName evidence="1">Uncharacterized protein</fullName>
    </submittedName>
</protein>
<reference evidence="1" key="1">
    <citation type="submission" date="2021-01" db="EMBL/GenBank/DDBJ databases">
        <title>Chromosome-level genome assembly of a human fungal pathogen reveals clustering of transcriptionally co-regulated genes.</title>
        <authorList>
            <person name="Voorhies M."/>
            <person name="Cohen S."/>
            <person name="Shea T.P."/>
            <person name="Petrus S."/>
            <person name="Munoz J.F."/>
            <person name="Poplawski S."/>
            <person name="Goldman W.E."/>
            <person name="Michael T."/>
            <person name="Cuomo C.A."/>
            <person name="Sil A."/>
            <person name="Beyhan S."/>
        </authorList>
    </citation>
    <scope>NUCLEOTIDE SEQUENCE</scope>
    <source>
        <strain evidence="1">H88</strain>
    </source>
</reference>
<dbReference type="EMBL" id="CP069105">
    <property type="protein sequence ID" value="QSS55979.1"/>
    <property type="molecule type" value="Genomic_DNA"/>
</dbReference>
<proteinExistence type="predicted"/>
<sequence>MSVTVLDSSFCLYDNRLLFHMIIPTYLAWTSGEGWTTNDRLSTAYESYPVPYYRVWSHLTAPIIGRIRKAATVMQHILSLSNPQPLLVSFFPFNRMASRNAGLKHKRPI</sequence>
<dbReference type="AlphaFoldDB" id="A0A8A1LPX6"/>
<dbReference type="Proteomes" id="UP000663419">
    <property type="component" value="Chromosome 4"/>
</dbReference>
<name>A0A8A1LPX6_AJEC8</name>
<dbReference type="VEuPathDB" id="FungiDB:I7I53_04014"/>
<evidence type="ECO:0000313" key="1">
    <source>
        <dbReference type="EMBL" id="QSS55979.1"/>
    </source>
</evidence>